<protein>
    <submittedName>
        <fullName evidence="6">UDP-3-O-(3-hydroxymyristoyl)glucosamine N-acyltransferase</fullName>
    </submittedName>
</protein>
<keyword evidence="1" id="KW-0444">Lipid biosynthesis</keyword>
<gene>
    <name evidence="6" type="ORF">PM006_13060</name>
</gene>
<dbReference type="GO" id="GO:0016020">
    <property type="term" value="C:membrane"/>
    <property type="evidence" value="ECO:0007669"/>
    <property type="project" value="GOC"/>
</dbReference>
<dbReference type="GO" id="GO:0009245">
    <property type="term" value="P:lipid A biosynthetic process"/>
    <property type="evidence" value="ECO:0007669"/>
    <property type="project" value="UniProtKB-KW"/>
</dbReference>
<dbReference type="Gene3D" id="2.160.10.10">
    <property type="entry name" value="Hexapeptide repeat proteins"/>
    <property type="match status" value="1"/>
</dbReference>
<dbReference type="SUPFAM" id="SSF51161">
    <property type="entry name" value="Trimeric LpxA-like enzymes"/>
    <property type="match status" value="1"/>
</dbReference>
<evidence type="ECO:0000256" key="3">
    <source>
        <dbReference type="ARBA" id="ARBA00022679"/>
    </source>
</evidence>
<keyword evidence="2" id="KW-0441">Lipid A biosynthesis</keyword>
<dbReference type="PANTHER" id="PTHR43378">
    <property type="entry name" value="UDP-3-O-ACYLGLUCOSAMINE N-ACYLTRANSFERASE"/>
    <property type="match status" value="1"/>
</dbReference>
<dbReference type="AlphaFoldDB" id="A0AAW6AUW8"/>
<dbReference type="GeneID" id="57969534"/>
<dbReference type="CDD" id="cd03352">
    <property type="entry name" value="LbH_LpxD"/>
    <property type="match status" value="1"/>
</dbReference>
<dbReference type="InterPro" id="IPR001451">
    <property type="entry name" value="Hexapep"/>
</dbReference>
<dbReference type="RefSeq" id="WP_202883068.1">
    <property type="nucleotide sequence ID" value="NZ_JAAISL010000049.1"/>
</dbReference>
<evidence type="ECO:0000256" key="4">
    <source>
        <dbReference type="ARBA" id="ARBA00023098"/>
    </source>
</evidence>
<dbReference type="PANTHER" id="PTHR43378:SF2">
    <property type="entry name" value="UDP-3-O-ACYLGLUCOSAMINE N-ACYLTRANSFERASE 1, MITOCHONDRIAL-RELATED"/>
    <property type="match status" value="1"/>
</dbReference>
<evidence type="ECO:0000256" key="5">
    <source>
        <dbReference type="ARBA" id="ARBA00023315"/>
    </source>
</evidence>
<reference evidence="6" key="1">
    <citation type="submission" date="2023-01" db="EMBL/GenBank/DDBJ databases">
        <title>Human gut microbiome strain richness.</title>
        <authorList>
            <person name="Chen-Liaw A."/>
        </authorList>
    </citation>
    <scope>NUCLEOTIDE SEQUENCE</scope>
    <source>
        <strain evidence="6">B1_m1001713B170214d0_201011</strain>
    </source>
</reference>
<organism evidence="6 7">
    <name type="scientific">Clostridium symbiosum</name>
    <name type="common">Bacteroides symbiosus</name>
    <dbReference type="NCBI Taxonomy" id="1512"/>
    <lineage>
        <taxon>Bacteria</taxon>
        <taxon>Bacillati</taxon>
        <taxon>Bacillota</taxon>
        <taxon>Clostridia</taxon>
        <taxon>Lachnospirales</taxon>
        <taxon>Lachnospiraceae</taxon>
        <taxon>Otoolea</taxon>
    </lineage>
</organism>
<sequence length="309" mass="33836">MLLSQILPLMGAENKCQLVNDYSFDTLGLIESETELSICTFLDDKKYINKLSKHIKMIITTKDIVEAIRNEIEVGNLYAGVAIADNPRGFFFELHNFLSGMSQYARPYKKTVIDPSAQISPLAWISPDGVRIGKNVIIEPFVSIYQGTEIDSDVIIRSGARVGGVGFEFKREGDSILAVEHSGGVKIGKHVEIQNNTCIDKAVYPWDNTVIGDYCKIDNLVHIAHAVKLEDSVMVVANSGIGGRVLVGKNTWIGFGATLKNGIRVGENSRANMGSVVTKSIKDGESVSGNFAIEHSKFIENIKNLSNNN</sequence>
<comment type="caution">
    <text evidence="6">The sequence shown here is derived from an EMBL/GenBank/DDBJ whole genome shotgun (WGS) entry which is preliminary data.</text>
</comment>
<name>A0AAW6AUW8_CLOSY</name>
<evidence type="ECO:0000256" key="2">
    <source>
        <dbReference type="ARBA" id="ARBA00022556"/>
    </source>
</evidence>
<keyword evidence="3" id="KW-0808">Transferase</keyword>
<dbReference type="Pfam" id="PF00132">
    <property type="entry name" value="Hexapep"/>
    <property type="match status" value="2"/>
</dbReference>
<dbReference type="InterPro" id="IPR011004">
    <property type="entry name" value="Trimer_LpxA-like_sf"/>
</dbReference>
<dbReference type="Proteomes" id="UP001300871">
    <property type="component" value="Unassembled WGS sequence"/>
</dbReference>
<evidence type="ECO:0000256" key="1">
    <source>
        <dbReference type="ARBA" id="ARBA00022516"/>
    </source>
</evidence>
<evidence type="ECO:0000313" key="6">
    <source>
        <dbReference type="EMBL" id="MDB2001132.1"/>
    </source>
</evidence>
<keyword evidence="5" id="KW-0012">Acyltransferase</keyword>
<accession>A0AAW6AUW8</accession>
<keyword evidence="4" id="KW-0443">Lipid metabolism</keyword>
<dbReference type="GO" id="GO:0016410">
    <property type="term" value="F:N-acyltransferase activity"/>
    <property type="evidence" value="ECO:0007669"/>
    <property type="project" value="InterPro"/>
</dbReference>
<evidence type="ECO:0000313" key="7">
    <source>
        <dbReference type="Proteomes" id="UP001300871"/>
    </source>
</evidence>
<proteinExistence type="predicted"/>
<dbReference type="InterPro" id="IPR007691">
    <property type="entry name" value="LpxD"/>
</dbReference>
<dbReference type="EMBL" id="JAQLGM010000032">
    <property type="protein sequence ID" value="MDB2001132.1"/>
    <property type="molecule type" value="Genomic_DNA"/>
</dbReference>